<dbReference type="PANTHER" id="PTHR47963:SF7">
    <property type="entry name" value="ATP-DEPENDENT RNA HELICASE YFML-RELATED"/>
    <property type="match status" value="1"/>
</dbReference>
<dbReference type="PROSITE" id="PS51194">
    <property type="entry name" value="HELICASE_CTER"/>
    <property type="match status" value="1"/>
</dbReference>
<keyword evidence="3 8" id="KW-0347">Helicase</keyword>
<dbReference type="RefSeq" id="WP_370875593.1">
    <property type="nucleotide sequence ID" value="NZ_BAAADK010000005.1"/>
</dbReference>
<dbReference type="InterPro" id="IPR050547">
    <property type="entry name" value="DEAD_box_RNA_helicases"/>
</dbReference>
<feature type="domain" description="Helicase ATP-binding" evidence="6">
    <location>
        <begin position="35"/>
        <end position="205"/>
    </location>
</feature>
<dbReference type="InterPro" id="IPR027417">
    <property type="entry name" value="P-loop_NTPase"/>
</dbReference>
<feature type="compositionally biased region" description="Basic residues" evidence="5">
    <location>
        <begin position="387"/>
        <end position="398"/>
    </location>
</feature>
<dbReference type="InterPro" id="IPR011545">
    <property type="entry name" value="DEAD/DEAH_box_helicase_dom"/>
</dbReference>
<accession>A0ABT9W5I8</accession>
<dbReference type="EMBL" id="JAUSTY010000035">
    <property type="protein sequence ID" value="MDQ0168505.1"/>
    <property type="molecule type" value="Genomic_DNA"/>
</dbReference>
<dbReference type="SMART" id="SM00490">
    <property type="entry name" value="HELICc"/>
    <property type="match status" value="1"/>
</dbReference>
<dbReference type="GO" id="GO:0004386">
    <property type="term" value="F:helicase activity"/>
    <property type="evidence" value="ECO:0007669"/>
    <property type="project" value="UniProtKB-KW"/>
</dbReference>
<dbReference type="PROSITE" id="PS51192">
    <property type="entry name" value="HELICASE_ATP_BIND_1"/>
    <property type="match status" value="1"/>
</dbReference>
<feature type="region of interest" description="Disordered" evidence="5">
    <location>
        <begin position="377"/>
        <end position="398"/>
    </location>
</feature>
<gene>
    <name evidence="8" type="ORF">J2S11_004467</name>
</gene>
<dbReference type="InterPro" id="IPR014001">
    <property type="entry name" value="Helicase_ATP-bd"/>
</dbReference>
<dbReference type="PANTHER" id="PTHR47963">
    <property type="entry name" value="DEAD-BOX ATP-DEPENDENT RNA HELICASE 47, MITOCHONDRIAL"/>
    <property type="match status" value="1"/>
</dbReference>
<evidence type="ECO:0000256" key="3">
    <source>
        <dbReference type="ARBA" id="ARBA00022806"/>
    </source>
</evidence>
<evidence type="ECO:0000313" key="9">
    <source>
        <dbReference type="Proteomes" id="UP001235840"/>
    </source>
</evidence>
<keyword evidence="4" id="KW-0067">ATP-binding</keyword>
<dbReference type="Pfam" id="PF00270">
    <property type="entry name" value="DEAD"/>
    <property type="match status" value="1"/>
</dbReference>
<protein>
    <submittedName>
        <fullName evidence="8">Superfamily II DNA/RNA helicase</fullName>
    </submittedName>
</protein>
<reference evidence="8 9" key="1">
    <citation type="submission" date="2023-07" db="EMBL/GenBank/DDBJ databases">
        <title>Genomic Encyclopedia of Type Strains, Phase IV (KMG-IV): sequencing the most valuable type-strain genomes for metagenomic binning, comparative biology and taxonomic classification.</title>
        <authorList>
            <person name="Goeker M."/>
        </authorList>
    </citation>
    <scope>NUCLEOTIDE SEQUENCE [LARGE SCALE GENOMIC DNA]</scope>
    <source>
        <strain evidence="8 9">DSM 12751</strain>
    </source>
</reference>
<keyword evidence="9" id="KW-1185">Reference proteome</keyword>
<dbReference type="SMART" id="SM00487">
    <property type="entry name" value="DEXDc"/>
    <property type="match status" value="1"/>
</dbReference>
<dbReference type="Proteomes" id="UP001235840">
    <property type="component" value="Unassembled WGS sequence"/>
</dbReference>
<evidence type="ECO:0000259" key="6">
    <source>
        <dbReference type="PROSITE" id="PS51192"/>
    </source>
</evidence>
<dbReference type="Gene3D" id="3.40.50.300">
    <property type="entry name" value="P-loop containing nucleotide triphosphate hydrolases"/>
    <property type="match status" value="2"/>
</dbReference>
<evidence type="ECO:0000256" key="2">
    <source>
        <dbReference type="ARBA" id="ARBA00022801"/>
    </source>
</evidence>
<feature type="domain" description="Helicase C-terminal" evidence="7">
    <location>
        <begin position="190"/>
        <end position="376"/>
    </location>
</feature>
<name>A0ABT9W5I8_9BACI</name>
<organism evidence="8 9">
    <name type="scientific">Caldalkalibacillus horti</name>
    <dbReference type="NCBI Taxonomy" id="77523"/>
    <lineage>
        <taxon>Bacteria</taxon>
        <taxon>Bacillati</taxon>
        <taxon>Bacillota</taxon>
        <taxon>Bacilli</taxon>
        <taxon>Bacillales</taxon>
        <taxon>Bacillaceae</taxon>
        <taxon>Caldalkalibacillus</taxon>
    </lineage>
</organism>
<evidence type="ECO:0000313" key="8">
    <source>
        <dbReference type="EMBL" id="MDQ0168505.1"/>
    </source>
</evidence>
<dbReference type="InterPro" id="IPR044742">
    <property type="entry name" value="DEAD/DEAH_RhlB"/>
</dbReference>
<dbReference type="InterPro" id="IPR001650">
    <property type="entry name" value="Helicase_C-like"/>
</dbReference>
<evidence type="ECO:0000256" key="5">
    <source>
        <dbReference type="SAM" id="MobiDB-lite"/>
    </source>
</evidence>
<dbReference type="SUPFAM" id="SSF52540">
    <property type="entry name" value="P-loop containing nucleoside triphosphate hydrolases"/>
    <property type="match status" value="1"/>
</dbReference>
<evidence type="ECO:0000256" key="4">
    <source>
        <dbReference type="ARBA" id="ARBA00022840"/>
    </source>
</evidence>
<keyword evidence="1" id="KW-0547">Nucleotide-binding</keyword>
<dbReference type="Pfam" id="PF00271">
    <property type="entry name" value="Helicase_C"/>
    <property type="match status" value="1"/>
</dbReference>
<comment type="caution">
    <text evidence="8">The sequence shown here is derived from an EMBL/GenBank/DDBJ whole genome shotgun (WGS) entry which is preliminary data.</text>
</comment>
<dbReference type="CDD" id="cd18787">
    <property type="entry name" value="SF2_C_DEAD"/>
    <property type="match status" value="1"/>
</dbReference>
<evidence type="ECO:0000256" key="1">
    <source>
        <dbReference type="ARBA" id="ARBA00022741"/>
    </source>
</evidence>
<dbReference type="CDD" id="cd00268">
    <property type="entry name" value="DEADc"/>
    <property type="match status" value="1"/>
</dbReference>
<evidence type="ECO:0000259" key="7">
    <source>
        <dbReference type="PROSITE" id="PS51194"/>
    </source>
</evidence>
<keyword evidence="2" id="KW-0378">Hydrolase</keyword>
<proteinExistence type="predicted"/>
<sequence>MTDNQALIPTLQPFIQGNWRKAGFTAPSTVQLKAIPQGLEGKDMIVESPTGTGKTLAYLIPLLEKMEVEKKEVQAVILAPSRELVMQIQQEFQKWSEGSGLTGTALIGGANVKNQIEKLKGKPQFIVGTPGRILELIKLKKLKMHQVRTIVLDEGDQLLVPEHKETIHQITKTTLQDRQLLLFSATLPQEVEQGMKELMKNAEVLRIKKDKEASGKVEHIYIVCEQREKIDVLRKLVRMGDIKALGFVRDIGNLSVIGEKLTFGNLDMAVLHSDTRKNERAKALKDLRIGNVPLLLATDVAARGLDIEDLTHVIHVDLAKDAQQYIHRSGRTGRMGRSGVVVSIVNPREERDLKKLEKELDLKLKEKFIYKGQLVDQKRNQEAKRSMPSKRSKGKQKR</sequence>